<organism evidence="2 3">
    <name type="scientific">Acanthisitta chloris</name>
    <name type="common">rifleman</name>
    <dbReference type="NCBI Taxonomy" id="57068"/>
    <lineage>
        <taxon>Eukaryota</taxon>
        <taxon>Metazoa</taxon>
        <taxon>Chordata</taxon>
        <taxon>Craniata</taxon>
        <taxon>Vertebrata</taxon>
        <taxon>Euteleostomi</taxon>
        <taxon>Archelosauria</taxon>
        <taxon>Archosauria</taxon>
        <taxon>Dinosauria</taxon>
        <taxon>Saurischia</taxon>
        <taxon>Theropoda</taxon>
        <taxon>Coelurosauria</taxon>
        <taxon>Aves</taxon>
        <taxon>Neognathae</taxon>
        <taxon>Neoaves</taxon>
        <taxon>Telluraves</taxon>
        <taxon>Australaves</taxon>
        <taxon>Passeriformes</taxon>
        <taxon>Acanthisittidae</taxon>
        <taxon>Acanthisitta</taxon>
    </lineage>
</organism>
<dbReference type="GO" id="GO:0005829">
    <property type="term" value="C:cytosol"/>
    <property type="evidence" value="ECO:0007669"/>
    <property type="project" value="TreeGrafter"/>
</dbReference>
<dbReference type="Proteomes" id="UP000053537">
    <property type="component" value="Unassembled WGS sequence"/>
</dbReference>
<gene>
    <name evidence="2" type="ORF">N310_04842</name>
</gene>
<name>A0A091MZR9_9PASS</name>
<protein>
    <submittedName>
        <fullName evidence="2">Neurobeachin-like 2</fullName>
    </submittedName>
</protein>
<reference evidence="2 3" key="1">
    <citation type="submission" date="2014-04" db="EMBL/GenBank/DDBJ databases">
        <title>Genome evolution of avian class.</title>
        <authorList>
            <person name="Zhang G."/>
            <person name="Li C."/>
        </authorList>
    </citation>
    <scope>NUCLEOTIDE SEQUENCE [LARGE SCALE GENOMIC DNA]</scope>
    <source>
        <strain evidence="2">BGI_N310</strain>
    </source>
</reference>
<dbReference type="GO" id="GO:0019901">
    <property type="term" value="F:protein kinase binding"/>
    <property type="evidence" value="ECO:0007669"/>
    <property type="project" value="TreeGrafter"/>
</dbReference>
<dbReference type="InterPro" id="IPR050865">
    <property type="entry name" value="BEACH_Domain"/>
</dbReference>
<dbReference type="PANTHER" id="PTHR13743">
    <property type="entry name" value="BEIGE/BEACH-RELATED"/>
    <property type="match status" value="1"/>
</dbReference>
<feature type="non-terminal residue" evidence="2">
    <location>
        <position position="137"/>
    </location>
</feature>
<feature type="non-terminal residue" evidence="2">
    <location>
        <position position="1"/>
    </location>
</feature>
<dbReference type="SUPFAM" id="SSF69322">
    <property type="entry name" value="Tricorn protease domain 2"/>
    <property type="match status" value="1"/>
</dbReference>
<dbReference type="AlphaFoldDB" id="A0A091MZR9"/>
<proteinExistence type="predicted"/>
<keyword evidence="3" id="KW-1185">Reference proteome</keyword>
<dbReference type="Gene3D" id="2.130.10.10">
    <property type="entry name" value="YVTN repeat-like/Quinoprotein amine dehydrogenase"/>
    <property type="match status" value="1"/>
</dbReference>
<accession>A0A091MZR9</accession>
<dbReference type="EMBL" id="KK840409">
    <property type="protein sequence ID" value="KFP83018.1"/>
    <property type="molecule type" value="Genomic_DNA"/>
</dbReference>
<sequence>IRSLQPPGESSPHTVLSHLAVGPEGQVVAQTTVDQQSCLKDRFALHLYSVNGKHLSSVPLDQEVTAMCLTEDFVVLGTTQCGLEIRDLQSLRAAVPPVPMRVPVHSVSITKEKSHILVGLEDGKLIVVGAGQPAEVS</sequence>
<keyword evidence="1" id="KW-0853">WD repeat</keyword>
<dbReference type="PANTHER" id="PTHR13743:SF111">
    <property type="entry name" value="NEUROBEACHIN-LIKE PROTEIN 2"/>
    <property type="match status" value="1"/>
</dbReference>
<evidence type="ECO:0000313" key="3">
    <source>
        <dbReference type="Proteomes" id="UP000053537"/>
    </source>
</evidence>
<dbReference type="GO" id="GO:0016020">
    <property type="term" value="C:membrane"/>
    <property type="evidence" value="ECO:0007669"/>
    <property type="project" value="TreeGrafter"/>
</dbReference>
<dbReference type="InterPro" id="IPR015943">
    <property type="entry name" value="WD40/YVTN_repeat-like_dom_sf"/>
</dbReference>
<evidence type="ECO:0000256" key="1">
    <source>
        <dbReference type="ARBA" id="ARBA00022574"/>
    </source>
</evidence>
<dbReference type="GO" id="GO:0008104">
    <property type="term" value="P:intracellular protein localization"/>
    <property type="evidence" value="ECO:0007669"/>
    <property type="project" value="TreeGrafter"/>
</dbReference>
<evidence type="ECO:0000313" key="2">
    <source>
        <dbReference type="EMBL" id="KFP83018.1"/>
    </source>
</evidence>